<dbReference type="RefSeq" id="WP_238478105.1">
    <property type="nucleotide sequence ID" value="NZ_CP064786.1"/>
</dbReference>
<dbReference type="KEGG" id="hara:AArcS_2889"/>
<sequence length="240" mass="26845">MVVNEQNSKVNVMLDSVFEIGEDVLDDPDDLWPIILHNSLEEHVREFLQRLSINHNDVVCIQGGTFEYRQLVGTELSAYLSREPVAMPIILESHSAESSTSSIEDDSETMAGGSVTVGVKPTVRESDPTEISEYVTTYIGALSEPELPIVDFRRFTRSDLSTAWGQELLRGILAACYDSTTGAMIHLPMRELDGSVRFILDTYTQEVIDIRQSNRKTEAKVPTADQPELAENWWHLGESA</sequence>
<accession>A0A897MVR2</accession>
<keyword evidence="2" id="KW-1185">Reference proteome</keyword>
<evidence type="ECO:0000313" key="1">
    <source>
        <dbReference type="EMBL" id="QSG04078.1"/>
    </source>
</evidence>
<proteinExistence type="predicted"/>
<name>A0A897MVR2_9EURY</name>
<dbReference type="Proteomes" id="UP000663586">
    <property type="component" value="Chromosome"/>
</dbReference>
<evidence type="ECO:0000313" key="2">
    <source>
        <dbReference type="Proteomes" id="UP000663586"/>
    </source>
</evidence>
<reference evidence="1" key="1">
    <citation type="submission" date="2020-11" db="EMBL/GenBank/DDBJ databases">
        <title>Carbohydrate-dependent, anaerobic sulfur respiration: A novel catabolism in halophilic archaea.</title>
        <authorList>
            <person name="Sorokin D.Y."/>
            <person name="Messina E."/>
            <person name="Smedile F."/>
            <person name="La Cono V."/>
            <person name="Hallsworth J.E."/>
            <person name="Yakimov M.M."/>
        </authorList>
    </citation>
    <scope>NUCLEOTIDE SEQUENCE</scope>
    <source>
        <strain evidence="1">AArc-S</strain>
    </source>
</reference>
<dbReference type="GeneID" id="70686265"/>
<organism evidence="1 2">
    <name type="scientific">Natranaeroarchaeum sulfidigenes</name>
    <dbReference type="NCBI Taxonomy" id="2784880"/>
    <lineage>
        <taxon>Archaea</taxon>
        <taxon>Methanobacteriati</taxon>
        <taxon>Methanobacteriota</taxon>
        <taxon>Stenosarchaea group</taxon>
        <taxon>Halobacteria</taxon>
        <taxon>Halobacteriales</taxon>
        <taxon>Natronoarchaeaceae</taxon>
        <taxon>Natranaeroarchaeum</taxon>
    </lineage>
</organism>
<gene>
    <name evidence="1" type="ORF">AArcS_2889</name>
</gene>
<dbReference type="AlphaFoldDB" id="A0A897MVR2"/>
<dbReference type="EMBL" id="CP064786">
    <property type="protein sequence ID" value="QSG04078.1"/>
    <property type="molecule type" value="Genomic_DNA"/>
</dbReference>
<protein>
    <submittedName>
        <fullName evidence="1">Uncharacterized protein</fullName>
    </submittedName>
</protein>